<keyword evidence="11" id="KW-0325">Glycoprotein</keyword>
<evidence type="ECO:0000313" key="16">
    <source>
        <dbReference type="EMBL" id="AFN21436.1"/>
    </source>
</evidence>
<dbReference type="PANTHER" id="PTHR46838:SF1">
    <property type="entry name" value="TUMOR NECROSIS FACTOR RECEPTOR SUPERFAMILY MEMBER 14"/>
    <property type="match status" value="1"/>
</dbReference>
<dbReference type="GO" id="GO:0046642">
    <property type="term" value="P:negative regulation of alpha-beta T cell proliferation"/>
    <property type="evidence" value="ECO:0007669"/>
    <property type="project" value="TreeGrafter"/>
</dbReference>
<feature type="chain" id="PRO_5014092396" evidence="14">
    <location>
        <begin position="39"/>
        <end position="286"/>
    </location>
</feature>
<feature type="domain" description="TNFR-Cys" evidence="15">
    <location>
        <begin position="120"/>
        <end position="162"/>
    </location>
</feature>
<evidence type="ECO:0000256" key="6">
    <source>
        <dbReference type="ARBA" id="ARBA00022737"/>
    </source>
</evidence>
<evidence type="ECO:0000256" key="7">
    <source>
        <dbReference type="ARBA" id="ARBA00022989"/>
    </source>
</evidence>
<feature type="disulfide bond" evidence="12">
    <location>
        <begin position="144"/>
        <end position="162"/>
    </location>
</feature>
<dbReference type="OrthoDB" id="10031141at2759"/>
<dbReference type="FunFam" id="2.10.50.10:FF:000007">
    <property type="entry name" value="TNF receptor superfamily member 14"/>
    <property type="match status" value="1"/>
</dbReference>
<dbReference type="Pfam" id="PF00020">
    <property type="entry name" value="TNFR_c6"/>
    <property type="match status" value="3"/>
</dbReference>
<dbReference type="GO" id="GO:0009897">
    <property type="term" value="C:external side of plasma membrane"/>
    <property type="evidence" value="ECO:0007669"/>
    <property type="project" value="TreeGrafter"/>
</dbReference>
<evidence type="ECO:0000313" key="18">
    <source>
        <dbReference type="Proteomes" id="UP000005447"/>
    </source>
</evidence>
<keyword evidence="3" id="KW-0945">Host-virus interaction</keyword>
<dbReference type="HOGENOM" id="CLU_052667_2_0_1"/>
<sequence>MGALPGWGRPYWHPGPEANTLRLALCLLLLGSPQHTPAQPACRQEEFPVGLECCPKCGPGFHVRRVCSELTGTECSPCPAGTYTAHPNGLRQCLHCQACEPGMGLVTRRKCSSTQDTVCDCIQGHFCKAQEGDHCVLCEPHSTCLAGQRVKERGTSSQDTLCADCPPGTFSPNGTLDQCLPWTRCSWFQREVEPSTSSEDVTCSLSGLISGLCVTFFLLGLSLVIWIWKKRKRSLGFGASMTSAAQGQKWGGAEEPEVTEVLQACPDVTTVAVEETAMCRESDPHR</sequence>
<dbReference type="FunFam" id="2.10.50.10:FF:000009">
    <property type="entry name" value="Tumor necrosis factor receptor superfamily member 14"/>
    <property type="match status" value="1"/>
</dbReference>
<keyword evidence="5 14" id="KW-0732">Signal</keyword>
<gene>
    <name evidence="17" type="primary">Tnfrsf14</name>
    <name evidence="16" type="synonym">TNFRSF14</name>
</gene>
<feature type="transmembrane region" description="Helical" evidence="13">
    <location>
        <begin position="205"/>
        <end position="228"/>
    </location>
</feature>
<dbReference type="SMART" id="SM00208">
    <property type="entry name" value="TNFR"/>
    <property type="match status" value="4"/>
</dbReference>
<dbReference type="PROSITE" id="PS00652">
    <property type="entry name" value="TNFR_NGFR_1"/>
    <property type="match status" value="1"/>
</dbReference>
<dbReference type="CDD" id="cd10582">
    <property type="entry name" value="TNFRSF14"/>
    <property type="match status" value="1"/>
</dbReference>
<evidence type="ECO:0000259" key="15">
    <source>
        <dbReference type="PROSITE" id="PS50050"/>
    </source>
</evidence>
<dbReference type="InterPro" id="IPR001368">
    <property type="entry name" value="TNFR/NGFR_Cys_rich_reg"/>
</dbReference>
<evidence type="ECO:0000256" key="12">
    <source>
        <dbReference type="PROSITE-ProRule" id="PRU00206"/>
    </source>
</evidence>
<evidence type="ECO:0000256" key="10">
    <source>
        <dbReference type="ARBA" id="ARBA00023170"/>
    </source>
</evidence>
<evidence type="ECO:0000256" key="3">
    <source>
        <dbReference type="ARBA" id="ARBA00022581"/>
    </source>
</evidence>
<dbReference type="InterPro" id="IPR022332">
    <property type="entry name" value="TNFR_14"/>
</dbReference>
<evidence type="ECO:0000256" key="14">
    <source>
        <dbReference type="SAM" id="SignalP"/>
    </source>
</evidence>
<dbReference type="VEuPathDB" id="HostDB:ENSCPOG00000009228"/>
<evidence type="ECO:0000256" key="2">
    <source>
        <dbReference type="ARBA" id="ARBA00022553"/>
    </source>
</evidence>
<feature type="domain" description="TNFR-Cys" evidence="15">
    <location>
        <begin position="77"/>
        <end position="119"/>
    </location>
</feature>
<dbReference type="GO" id="GO:2000406">
    <property type="term" value="P:positive regulation of T cell migration"/>
    <property type="evidence" value="ECO:0007669"/>
    <property type="project" value="TreeGrafter"/>
</dbReference>
<dbReference type="PRINTS" id="PR01965">
    <property type="entry name" value="TNFACTORR14"/>
</dbReference>
<feature type="disulfide bond" evidence="12">
    <location>
        <begin position="78"/>
        <end position="93"/>
    </location>
</feature>
<keyword evidence="4 13" id="KW-0812">Transmembrane</keyword>
<evidence type="ECO:0000256" key="9">
    <source>
        <dbReference type="ARBA" id="ARBA00023157"/>
    </source>
</evidence>
<evidence type="ECO:0000256" key="4">
    <source>
        <dbReference type="ARBA" id="ARBA00022692"/>
    </source>
</evidence>
<keyword evidence="18" id="KW-1185">Reference proteome</keyword>
<evidence type="ECO:0000313" key="17">
    <source>
        <dbReference type="Ensembl" id="ENSCPOP00000008287.3"/>
    </source>
</evidence>
<keyword evidence="8 13" id="KW-0472">Membrane</keyword>
<dbReference type="AlphaFoldDB" id="H0VE55"/>
<dbReference type="FunFam" id="2.10.50.10:FF:000065">
    <property type="entry name" value="TNF receptor superfamily member 14"/>
    <property type="match status" value="1"/>
</dbReference>
<protein>
    <submittedName>
        <fullName evidence="16">HVEM</fullName>
    </submittedName>
    <submittedName>
        <fullName evidence="17">TNF receptor superfamily member 14</fullName>
    </submittedName>
</protein>
<feature type="signal peptide" evidence="14">
    <location>
        <begin position="1"/>
        <end position="38"/>
    </location>
</feature>
<accession>H0VE55</accession>
<evidence type="ECO:0000256" key="5">
    <source>
        <dbReference type="ARBA" id="ARBA00022729"/>
    </source>
</evidence>
<dbReference type="EMBL" id="JX035901">
    <property type="protein sequence ID" value="AFN21436.1"/>
    <property type="molecule type" value="mRNA"/>
</dbReference>
<comment type="subcellular location">
    <subcellularLocation>
        <location evidence="1">Membrane</location>
        <topology evidence="1">Single-pass type I membrane protein</topology>
    </subcellularLocation>
</comment>
<dbReference type="OMA" id="LPWTRCS"/>
<dbReference type="CTD" id="8764"/>
<proteinExistence type="evidence at transcript level"/>
<dbReference type="GeneID" id="100733551"/>
<comment type="caution">
    <text evidence="12">Lacks conserved residue(s) required for the propagation of feature annotation.</text>
</comment>
<dbReference type="SUPFAM" id="SSF57586">
    <property type="entry name" value="TNF receptor-like"/>
    <property type="match status" value="3"/>
</dbReference>
<dbReference type="EMBL" id="AAKN02055852">
    <property type="status" value="NOT_ANNOTATED_CDS"/>
    <property type="molecule type" value="Genomic_DNA"/>
</dbReference>
<dbReference type="GeneTree" id="ENSGT00940000162427"/>
<dbReference type="Gene3D" id="2.10.50.10">
    <property type="entry name" value="Tumor Necrosis Factor Receptor, subunit A, domain 2"/>
    <property type="match status" value="3"/>
</dbReference>
<keyword evidence="7 13" id="KW-1133">Transmembrane helix</keyword>
<dbReference type="GO" id="GO:0050829">
    <property type="term" value="P:defense response to Gram-negative bacterium"/>
    <property type="evidence" value="ECO:0007669"/>
    <property type="project" value="TreeGrafter"/>
</dbReference>
<organism evidence="17 18">
    <name type="scientific">Cavia porcellus</name>
    <name type="common">Guinea pig</name>
    <dbReference type="NCBI Taxonomy" id="10141"/>
    <lineage>
        <taxon>Eukaryota</taxon>
        <taxon>Metazoa</taxon>
        <taxon>Chordata</taxon>
        <taxon>Craniata</taxon>
        <taxon>Vertebrata</taxon>
        <taxon>Euteleostomi</taxon>
        <taxon>Mammalia</taxon>
        <taxon>Eutheria</taxon>
        <taxon>Euarchontoglires</taxon>
        <taxon>Glires</taxon>
        <taxon>Rodentia</taxon>
        <taxon>Hystricomorpha</taxon>
        <taxon>Caviidae</taxon>
        <taxon>Cavia</taxon>
    </lineage>
</organism>
<evidence type="ECO:0000256" key="13">
    <source>
        <dbReference type="SAM" id="Phobius"/>
    </source>
</evidence>
<evidence type="ECO:0000256" key="11">
    <source>
        <dbReference type="ARBA" id="ARBA00023180"/>
    </source>
</evidence>
<dbReference type="eggNOG" id="ENOG502S1XZ">
    <property type="taxonomic scope" value="Eukaryota"/>
</dbReference>
<reference evidence="18" key="1">
    <citation type="journal article" date="2011" name="Nature">
        <title>A high-resolution map of human evolutionary constraint using 29 mammals.</title>
        <authorList>
            <person name="Lindblad-Toh K."/>
            <person name="Garber M."/>
            <person name="Zuk O."/>
            <person name="Lin M.F."/>
            <person name="Parker B.J."/>
            <person name="Washietl S."/>
            <person name="Kheradpour P."/>
            <person name="Ernst J."/>
            <person name="Jordan G."/>
            <person name="Mauceli E."/>
            <person name="Ward L.D."/>
            <person name="Lowe C.B."/>
            <person name="Holloway A.K."/>
            <person name="Clamp M."/>
            <person name="Gnerre S."/>
            <person name="Alfoldi J."/>
            <person name="Beal K."/>
            <person name="Chang J."/>
            <person name="Clawson H."/>
            <person name="Cuff J."/>
            <person name="Di Palma F."/>
            <person name="Fitzgerald S."/>
            <person name="Flicek P."/>
            <person name="Guttman M."/>
            <person name="Hubisz M.J."/>
            <person name="Jaffe D.B."/>
            <person name="Jungreis I."/>
            <person name="Kent W.J."/>
            <person name="Kostka D."/>
            <person name="Lara M."/>
            <person name="Martins A.L."/>
            <person name="Massingham T."/>
            <person name="Moltke I."/>
            <person name="Raney B.J."/>
            <person name="Rasmussen M.D."/>
            <person name="Robinson J."/>
            <person name="Stark A."/>
            <person name="Vilella A.J."/>
            <person name="Wen J."/>
            <person name="Xie X."/>
            <person name="Zody M.C."/>
            <person name="Baldwin J."/>
            <person name="Bloom T."/>
            <person name="Chin C.W."/>
            <person name="Heiman D."/>
            <person name="Nicol R."/>
            <person name="Nusbaum C."/>
            <person name="Young S."/>
            <person name="Wilkinson J."/>
            <person name="Worley K.C."/>
            <person name="Kovar C.L."/>
            <person name="Muzny D.M."/>
            <person name="Gibbs R.A."/>
            <person name="Cree A."/>
            <person name="Dihn H.H."/>
            <person name="Fowler G."/>
            <person name="Jhangiani S."/>
            <person name="Joshi V."/>
            <person name="Lee S."/>
            <person name="Lewis L.R."/>
            <person name="Nazareth L.V."/>
            <person name="Okwuonu G."/>
            <person name="Santibanez J."/>
            <person name="Warren W.C."/>
            <person name="Mardis E.R."/>
            <person name="Weinstock G.M."/>
            <person name="Wilson R.K."/>
            <person name="Delehaunty K."/>
            <person name="Dooling D."/>
            <person name="Fronik C."/>
            <person name="Fulton L."/>
            <person name="Fulton B."/>
            <person name="Graves T."/>
            <person name="Minx P."/>
            <person name="Sodergren E."/>
            <person name="Birney E."/>
            <person name="Margulies E.H."/>
            <person name="Herrero J."/>
            <person name="Green E.D."/>
            <person name="Haussler D."/>
            <person name="Siepel A."/>
            <person name="Goldman N."/>
            <person name="Pollard K.S."/>
            <person name="Pedersen J.S."/>
            <person name="Lander E.S."/>
            <person name="Kellis M."/>
        </authorList>
    </citation>
    <scope>NUCLEOTIDE SEQUENCE [LARGE SCALE GENOMIC DNA]</scope>
    <source>
        <strain evidence="18">2N</strain>
    </source>
</reference>
<feature type="repeat" description="TNFR-Cys" evidence="12">
    <location>
        <begin position="120"/>
        <end position="162"/>
    </location>
</feature>
<reference evidence="16" key="2">
    <citation type="submission" date="2012-05" db="EMBL/GenBank/DDBJ databases">
        <authorList>
            <person name="Li C.L."/>
            <person name="Song J.Y."/>
        </authorList>
    </citation>
    <scope>NUCLEOTIDE SEQUENCE</scope>
</reference>
<dbReference type="InterPro" id="IPR034031">
    <property type="entry name" value="TNFRSF14/UL144_N"/>
</dbReference>
<feature type="repeat" description="TNFR-Cys" evidence="12">
    <location>
        <begin position="77"/>
        <end position="119"/>
    </location>
</feature>
<dbReference type="Bgee" id="ENSCPOG00000009228">
    <property type="expression patterns" value="Expressed in liver and 11 other cell types or tissues"/>
</dbReference>
<accession>I6VCY8</accession>
<evidence type="ECO:0000256" key="1">
    <source>
        <dbReference type="ARBA" id="ARBA00004479"/>
    </source>
</evidence>
<dbReference type="Ensembl" id="ENSCPOT00000009313.3">
    <property type="protein sequence ID" value="ENSCPOP00000008287.3"/>
    <property type="gene ID" value="ENSCPOG00000009228.4"/>
</dbReference>
<dbReference type="GO" id="GO:0002720">
    <property type="term" value="P:positive regulation of cytokine production involved in immune response"/>
    <property type="evidence" value="ECO:0007669"/>
    <property type="project" value="TreeGrafter"/>
</dbReference>
<name>H0VE55_CAVPO</name>
<keyword evidence="6" id="KW-0677">Repeat</keyword>
<dbReference type="KEGG" id="cpoc:100733551"/>
<evidence type="ECO:0000256" key="8">
    <source>
        <dbReference type="ARBA" id="ARBA00023136"/>
    </source>
</evidence>
<dbReference type="PANTHER" id="PTHR46838">
    <property type="entry name" value="TUMOR NECROSIS FACTOR RECEPTOR SUPERFAMILY MEMBER 14"/>
    <property type="match status" value="1"/>
</dbReference>
<dbReference type="PROSITE" id="PS50050">
    <property type="entry name" value="TNFR_NGFR_2"/>
    <property type="match status" value="2"/>
</dbReference>
<reference evidence="16" key="3">
    <citation type="journal article" date="2013" name="Gene">
        <title>Molecular cloning and characterization of TNFSF14 (LIGHT) and its receptor TNFRSF14 (HVEM) in guinea pig (Cavia porcellus).</title>
        <authorList>
            <person name="Li C."/>
            <person name="Chen S."/>
            <person name="Song J."/>
            <person name="Liu H."/>
            <person name="Gu W."/>
            <person name="Ai H."/>
            <person name="Zhao B."/>
            <person name="Zhang S."/>
        </authorList>
    </citation>
    <scope>NUCLEOTIDE SEQUENCE</scope>
</reference>
<dbReference type="Proteomes" id="UP000005447">
    <property type="component" value="Unassembled WGS sequence"/>
</dbReference>
<keyword evidence="2" id="KW-0597">Phosphoprotein</keyword>
<dbReference type="RefSeq" id="NP_001265701.1">
    <property type="nucleotide sequence ID" value="NM_001278772.1"/>
</dbReference>
<dbReference type="STRING" id="10141.ENSCPOP00000008287"/>
<reference evidence="17" key="4">
    <citation type="submission" date="2025-05" db="UniProtKB">
        <authorList>
            <consortium name="Ensembl"/>
        </authorList>
    </citation>
    <scope>IDENTIFICATION</scope>
    <source>
        <strain evidence="17">2N</strain>
    </source>
</reference>
<keyword evidence="9 12" id="KW-1015">Disulfide bond</keyword>
<dbReference type="GO" id="GO:0050830">
    <property type="term" value="P:defense response to Gram-positive bacterium"/>
    <property type="evidence" value="ECO:0007669"/>
    <property type="project" value="TreeGrafter"/>
</dbReference>
<keyword evidence="10" id="KW-0675">Receptor</keyword>